<name>A0A9W6W1G6_9ACTN</name>
<gene>
    <name evidence="2" type="ORF">Afil01_06840</name>
</gene>
<dbReference type="Pfam" id="PF03995">
    <property type="entry name" value="Inhibitor_I36"/>
    <property type="match status" value="1"/>
</dbReference>
<feature type="chain" id="PRO_5040786586" description="Peptidase inhibitor family I36" evidence="1">
    <location>
        <begin position="23"/>
        <end position="117"/>
    </location>
</feature>
<comment type="caution">
    <text evidence="2">The sequence shown here is derived from an EMBL/GenBank/DDBJ whole genome shotgun (WGS) entry which is preliminary data.</text>
</comment>
<dbReference type="Proteomes" id="UP001165079">
    <property type="component" value="Unassembled WGS sequence"/>
</dbReference>
<sequence>MKILLAAAAASALVLTATPASAAAPEGWDCDQAHLCLYADTGYRDKRLDTVEPGCVDLADYELKDHVWSYFNNNMLWVAGLYTANSDAAVDYLEPGEMSDDSTAYTTVDYMCFGMPG</sequence>
<protein>
    <recommendedName>
        <fullName evidence="4">Peptidase inhibitor family I36</fullName>
    </recommendedName>
</protein>
<reference evidence="2" key="1">
    <citation type="submission" date="2023-03" db="EMBL/GenBank/DDBJ databases">
        <title>Actinorhabdospora filicis NBRC 111898.</title>
        <authorList>
            <person name="Ichikawa N."/>
            <person name="Sato H."/>
            <person name="Tonouchi N."/>
        </authorList>
    </citation>
    <scope>NUCLEOTIDE SEQUENCE</scope>
    <source>
        <strain evidence="2">NBRC 111898</strain>
    </source>
</reference>
<dbReference type="RefSeq" id="WP_285661095.1">
    <property type="nucleotide sequence ID" value="NZ_BSTX01000001.1"/>
</dbReference>
<dbReference type="AlphaFoldDB" id="A0A9W6W1G6"/>
<evidence type="ECO:0000313" key="3">
    <source>
        <dbReference type="Proteomes" id="UP001165079"/>
    </source>
</evidence>
<proteinExistence type="predicted"/>
<evidence type="ECO:0000256" key="1">
    <source>
        <dbReference type="SAM" id="SignalP"/>
    </source>
</evidence>
<feature type="signal peptide" evidence="1">
    <location>
        <begin position="1"/>
        <end position="22"/>
    </location>
</feature>
<dbReference type="EMBL" id="BSTX01000001">
    <property type="protein sequence ID" value="GLZ75877.1"/>
    <property type="molecule type" value="Genomic_DNA"/>
</dbReference>
<accession>A0A9W6W1G6</accession>
<organism evidence="2 3">
    <name type="scientific">Actinorhabdospora filicis</name>
    <dbReference type="NCBI Taxonomy" id="1785913"/>
    <lineage>
        <taxon>Bacteria</taxon>
        <taxon>Bacillati</taxon>
        <taxon>Actinomycetota</taxon>
        <taxon>Actinomycetes</taxon>
        <taxon>Micromonosporales</taxon>
        <taxon>Micromonosporaceae</taxon>
        <taxon>Actinorhabdospora</taxon>
    </lineage>
</organism>
<keyword evidence="3" id="KW-1185">Reference proteome</keyword>
<keyword evidence="1" id="KW-0732">Signal</keyword>
<evidence type="ECO:0008006" key="4">
    <source>
        <dbReference type="Google" id="ProtNLM"/>
    </source>
</evidence>
<evidence type="ECO:0000313" key="2">
    <source>
        <dbReference type="EMBL" id="GLZ75877.1"/>
    </source>
</evidence>